<dbReference type="GO" id="GO:0003839">
    <property type="term" value="F:gamma-glutamylcyclotransferase activity"/>
    <property type="evidence" value="ECO:0007669"/>
    <property type="project" value="InterPro"/>
</dbReference>
<dbReference type="InterPro" id="IPR017939">
    <property type="entry name" value="G-Glutamylcylcotransferase"/>
</dbReference>
<organism evidence="4 5">
    <name type="scientific">Sandaracinus amylolyticus</name>
    <dbReference type="NCBI Taxonomy" id="927083"/>
    <lineage>
        <taxon>Bacteria</taxon>
        <taxon>Pseudomonadati</taxon>
        <taxon>Myxococcota</taxon>
        <taxon>Polyangia</taxon>
        <taxon>Polyangiales</taxon>
        <taxon>Sandaracinaceae</taxon>
        <taxon>Sandaracinus</taxon>
    </lineage>
</organism>
<feature type="active site" description="Proton acceptor" evidence="2">
    <location>
        <position position="82"/>
    </location>
</feature>
<reference evidence="4 5" key="1">
    <citation type="submission" date="2015-03" db="EMBL/GenBank/DDBJ databases">
        <title>Genome assembly of Sandaracinus amylolyticus DSM 53668.</title>
        <authorList>
            <person name="Sharma G."/>
            <person name="Subramanian S."/>
        </authorList>
    </citation>
    <scope>NUCLEOTIDE SEQUENCE [LARGE SCALE GENOMIC DNA]</scope>
    <source>
        <strain evidence="4 5">DSM 53668</strain>
    </source>
</reference>
<keyword evidence="1" id="KW-0456">Lyase</keyword>
<name>A0A0F6W0I5_9BACT</name>
<accession>A0A0F6W0I5</accession>
<evidence type="ECO:0000256" key="1">
    <source>
        <dbReference type="ARBA" id="ARBA00023239"/>
    </source>
</evidence>
<dbReference type="PANTHER" id="PTHR12935">
    <property type="entry name" value="GAMMA-GLUTAMYLCYCLOTRANSFERASE"/>
    <property type="match status" value="1"/>
</dbReference>
<dbReference type="Gene3D" id="3.10.490.10">
    <property type="entry name" value="Gamma-glutamyl cyclotransferase-like"/>
    <property type="match status" value="1"/>
</dbReference>
<gene>
    <name evidence="4" type="ORF">DB32_001517</name>
</gene>
<dbReference type="KEGG" id="samy:DB32_001517"/>
<evidence type="ECO:0000256" key="3">
    <source>
        <dbReference type="PIRSR" id="PIRSR617939-2"/>
    </source>
</evidence>
<dbReference type="EMBL" id="CP011125">
    <property type="protein sequence ID" value="AKF04368.1"/>
    <property type="molecule type" value="Genomic_DNA"/>
</dbReference>
<dbReference type="STRING" id="927083.DB32_001517"/>
<evidence type="ECO:0000313" key="4">
    <source>
        <dbReference type="EMBL" id="AKF04368.1"/>
    </source>
</evidence>
<evidence type="ECO:0000313" key="5">
    <source>
        <dbReference type="Proteomes" id="UP000034883"/>
    </source>
</evidence>
<dbReference type="Proteomes" id="UP000034883">
    <property type="component" value="Chromosome"/>
</dbReference>
<dbReference type="SUPFAM" id="SSF110857">
    <property type="entry name" value="Gamma-glutamyl cyclotransferase-like"/>
    <property type="match status" value="1"/>
</dbReference>
<dbReference type="PANTHER" id="PTHR12935:SF0">
    <property type="entry name" value="GAMMA-GLUTAMYLCYCLOTRANSFERASE"/>
    <property type="match status" value="1"/>
</dbReference>
<dbReference type="InterPro" id="IPR036568">
    <property type="entry name" value="GGCT-like_sf"/>
</dbReference>
<feature type="binding site" evidence="3">
    <location>
        <position position="120"/>
    </location>
    <ligand>
        <name>substrate</name>
    </ligand>
</feature>
<dbReference type="InterPro" id="IPR013024">
    <property type="entry name" value="GGCT-like"/>
</dbReference>
<protein>
    <submittedName>
        <fullName evidence="4">Uncharacterized protein</fullName>
    </submittedName>
</protein>
<keyword evidence="5" id="KW-1185">Reference proteome</keyword>
<sequence length="172" mass="19430">MSVAYFAFGANTCRDVLVRRRRIDPISSEPASLRDHRLAFVQRGIPLIEPAFASVLPQPGATVHGVLHVLRDDDMERLDRLEAAGYARVEREVHAREGVMPAFLYVTRSPTHGLRPSRRYRDLIVRGAREHGLPASWIDELERFPTAHVPGVSDAVPWIIEALDRVLRRAPD</sequence>
<dbReference type="AlphaFoldDB" id="A0A0F6W0I5"/>
<dbReference type="OrthoDB" id="141582at2"/>
<dbReference type="CDD" id="cd06661">
    <property type="entry name" value="GGCT_like"/>
    <property type="match status" value="1"/>
</dbReference>
<evidence type="ECO:0000256" key="2">
    <source>
        <dbReference type="PIRSR" id="PIRSR617939-1"/>
    </source>
</evidence>
<dbReference type="Pfam" id="PF13772">
    <property type="entry name" value="AIG2_2"/>
    <property type="match status" value="1"/>
</dbReference>
<dbReference type="RefSeq" id="WP_053231720.1">
    <property type="nucleotide sequence ID" value="NZ_CP011125.1"/>
</dbReference>
<proteinExistence type="predicted"/>